<dbReference type="GO" id="GO:0003700">
    <property type="term" value="F:DNA-binding transcription factor activity"/>
    <property type="evidence" value="ECO:0007669"/>
    <property type="project" value="TreeGrafter"/>
</dbReference>
<dbReference type="CDD" id="cd00093">
    <property type="entry name" value="HTH_XRE"/>
    <property type="match status" value="1"/>
</dbReference>
<dbReference type="PANTHER" id="PTHR46797:SF1">
    <property type="entry name" value="METHYLPHOSPHONATE SYNTHASE"/>
    <property type="match status" value="1"/>
</dbReference>
<dbReference type="InterPro" id="IPR050807">
    <property type="entry name" value="TransReg_Diox_bact_type"/>
</dbReference>
<dbReference type="RefSeq" id="WP_161435283.1">
    <property type="nucleotide sequence ID" value="NZ_WXYO01000004.1"/>
</dbReference>
<dbReference type="InterPro" id="IPR010982">
    <property type="entry name" value="Lambda_DNA-bd_dom_sf"/>
</dbReference>
<gene>
    <name evidence="3" type="ORF">GTQ38_09520</name>
</gene>
<name>A0A6L9EBZ0_9FLAO</name>
<dbReference type="SMART" id="SM00530">
    <property type="entry name" value="HTH_XRE"/>
    <property type="match status" value="1"/>
</dbReference>
<protein>
    <submittedName>
        <fullName evidence="3">Helix-turn-helix domain-containing protein</fullName>
    </submittedName>
</protein>
<dbReference type="PANTHER" id="PTHR46797">
    <property type="entry name" value="HTH-TYPE TRANSCRIPTIONAL REGULATOR"/>
    <property type="match status" value="1"/>
</dbReference>
<feature type="domain" description="HTH cro/C1-type" evidence="2">
    <location>
        <begin position="23"/>
        <end position="77"/>
    </location>
</feature>
<evidence type="ECO:0000256" key="1">
    <source>
        <dbReference type="ARBA" id="ARBA00023125"/>
    </source>
</evidence>
<dbReference type="InterPro" id="IPR001387">
    <property type="entry name" value="Cro/C1-type_HTH"/>
</dbReference>
<evidence type="ECO:0000259" key="2">
    <source>
        <dbReference type="PROSITE" id="PS50943"/>
    </source>
</evidence>
<accession>A0A6L9EBZ0</accession>
<comment type="caution">
    <text evidence="3">The sequence shown here is derived from an EMBL/GenBank/DDBJ whole genome shotgun (WGS) entry which is preliminary data.</text>
</comment>
<reference evidence="3 4" key="1">
    <citation type="submission" date="2020-01" db="EMBL/GenBank/DDBJ databases">
        <title>Bacteria diversity of Porities sp.</title>
        <authorList>
            <person name="Wang G."/>
        </authorList>
    </citation>
    <scope>NUCLEOTIDE SEQUENCE [LARGE SCALE GENOMIC DNA]</scope>
    <source>
        <strain evidence="3 4">R33</strain>
    </source>
</reference>
<evidence type="ECO:0000313" key="3">
    <source>
        <dbReference type="EMBL" id="NAS12240.1"/>
    </source>
</evidence>
<organism evidence="3 4">
    <name type="scientific">Poritiphilus flavus</name>
    <dbReference type="NCBI Taxonomy" id="2697053"/>
    <lineage>
        <taxon>Bacteria</taxon>
        <taxon>Pseudomonadati</taxon>
        <taxon>Bacteroidota</taxon>
        <taxon>Flavobacteriia</taxon>
        <taxon>Flavobacteriales</taxon>
        <taxon>Flavobacteriaceae</taxon>
        <taxon>Poritiphilus</taxon>
    </lineage>
</organism>
<proteinExistence type="predicted"/>
<dbReference type="PROSITE" id="PS50943">
    <property type="entry name" value="HTH_CROC1"/>
    <property type="match status" value="1"/>
</dbReference>
<keyword evidence="4" id="KW-1185">Reference proteome</keyword>
<keyword evidence="1" id="KW-0238">DNA-binding</keyword>
<dbReference type="Proteomes" id="UP000475249">
    <property type="component" value="Unassembled WGS sequence"/>
</dbReference>
<sequence length="81" mass="9244">MQCEVLYVVMDNEKELKQLGEKFAKARESLGLSQTEFANSIGKDQPSINRLEKGKINPSYIYLLEVCKGLKMKLSELLESF</sequence>
<dbReference type="Gene3D" id="1.10.260.40">
    <property type="entry name" value="lambda repressor-like DNA-binding domains"/>
    <property type="match status" value="1"/>
</dbReference>
<dbReference type="GO" id="GO:0003677">
    <property type="term" value="F:DNA binding"/>
    <property type="evidence" value="ECO:0007669"/>
    <property type="project" value="UniProtKB-KW"/>
</dbReference>
<evidence type="ECO:0000313" key="4">
    <source>
        <dbReference type="Proteomes" id="UP000475249"/>
    </source>
</evidence>
<dbReference type="AlphaFoldDB" id="A0A6L9EBZ0"/>
<dbReference type="EMBL" id="WXYO01000004">
    <property type="protein sequence ID" value="NAS12240.1"/>
    <property type="molecule type" value="Genomic_DNA"/>
</dbReference>
<dbReference type="GO" id="GO:0005829">
    <property type="term" value="C:cytosol"/>
    <property type="evidence" value="ECO:0007669"/>
    <property type="project" value="TreeGrafter"/>
</dbReference>
<dbReference type="SUPFAM" id="SSF47413">
    <property type="entry name" value="lambda repressor-like DNA-binding domains"/>
    <property type="match status" value="1"/>
</dbReference>
<dbReference type="Pfam" id="PF01381">
    <property type="entry name" value="HTH_3"/>
    <property type="match status" value="1"/>
</dbReference>